<name>A0ABP0RQX2_9DINO</name>
<dbReference type="EMBL" id="CAXAMM010042106">
    <property type="protein sequence ID" value="CAK9103038.1"/>
    <property type="molecule type" value="Genomic_DNA"/>
</dbReference>
<feature type="signal peptide" evidence="2">
    <location>
        <begin position="1"/>
        <end position="15"/>
    </location>
</feature>
<reference evidence="3 4" key="1">
    <citation type="submission" date="2024-02" db="EMBL/GenBank/DDBJ databases">
        <authorList>
            <person name="Chen Y."/>
            <person name="Shah S."/>
            <person name="Dougan E. K."/>
            <person name="Thang M."/>
            <person name="Chan C."/>
        </authorList>
    </citation>
    <scope>NUCLEOTIDE SEQUENCE [LARGE SCALE GENOMIC DNA]</scope>
</reference>
<comment type="caution">
    <text evidence="3">The sequence shown here is derived from an EMBL/GenBank/DDBJ whole genome shotgun (WGS) entry which is preliminary data.</text>
</comment>
<gene>
    <name evidence="3" type="ORF">SCF082_LOCUS48139</name>
</gene>
<feature type="chain" id="PRO_5047003766" evidence="2">
    <location>
        <begin position="16"/>
        <end position="1285"/>
    </location>
</feature>
<sequence length="1285" mass="142472">MKFFPLFLQLAVSLGDYWDEGRCLNETESTETVFMQMLKREKVLSTKEYAEAMQCNQQQDSFKLNGGDFVFVLSPSAGVLWGDLMASWQKGPQNQRYIAVDYTFMSKSYQINDYTALSLDAGVTTLPMTLWLQETNMLILPLPFATGCNSFWAAAGGFIVSPWQLVLYQSKGFDEAGWPKSLDPEALIVEDLAWRIRFKPKLMVIPGETPETPPIQILKASFYLEFRPIFRDPGPPKNSSTTLTTTTKPYDSRRRGWRPPPDLVPREVVEWCVANGICCVEQVVVPNPRWTCVRCCPSGNCPSCPCSCHKGQIYLSSNVSNISMSISLRKKPLALREINARGDSEEGHFDRKSLTIPSGVLFDTPELHSLLSTEEMQRVKEFKSSTDSPVVPPEGILVKATTYWHSKCPEPFIIGGGCECPDCGFVPYINQFIAGDAEFVCQQGIPPLEVYPLAKLICAVDRPIVRQKVQGLLSQPEGITATCPDGARVIGVGEMAAKPVKVATATAYCLEPQGNEDVKIIKVQGRASASAKCPESYQLVGGGCNFLDGYSFSLRQSYPTQQNTWECKFETTFKCVACRPKRTTISLQRAEGGPMTCIGEMGGPTMCAGEMGMKQEVAWRGRWLSHVWRLSYTGFVQDSSFFPVETLTAPGPSLMKFFPLFLQLAISLGDYWDERWCLNETEATETVFMQMLKREKALSTKEYAEAMQCNQQQDSFKLNGGDFVFVLSPSAGVLWGDLMASWEKGPQNQRYIAVDYTFMSKSFQINNYTALSVDVGVTTLPMTLWLQETNKIILPLPVATGCNSFWPSLGSGGFYVFPWQLVLYQSEGFDEAGWPKSLDPEDLVVEDLAWRIRFKPKLKAIPGETPEAPPIEELRASFYLEFRPIFRDPGPPKPSSTTLTTTPKPYDSRRRGWRPPPDLVPRQVVEWCVAFGICCVEQVVVANPLWICVKCCASGYCPTCPCPCQKGQVYLSSNVSNTSMGISLRKKPLALEEIDTPGESEQDLFDRRRRSRRRRSLTIPSGVLFDTPELHSLLSTEEMQRVKEFKSSTDSPVVPPEGILVKDAFKCPEPFIIGGGCECLDGCSPAPYIDQRIDGYTRLLCSVKFPAPPDLVTAGKIICAVDRPIVRQKVQGLLSQPEGITATCPDGARVIGGSCNMAAEGNEAFETAFPVDERSFYCSGVGEMAAKPVKVATATAYCLEPQGNEDVKIIKVQGRANASAKCPESYQLVGGGCNFLDGYSFSLRQSYPTQQNTWECKFETTFKCGPSSPDCLLSEARAVCMAVLS</sequence>
<evidence type="ECO:0000256" key="2">
    <source>
        <dbReference type="SAM" id="SignalP"/>
    </source>
</evidence>
<evidence type="ECO:0000313" key="3">
    <source>
        <dbReference type="EMBL" id="CAK9103038.1"/>
    </source>
</evidence>
<keyword evidence="2" id="KW-0732">Signal</keyword>
<feature type="region of interest" description="Disordered" evidence="1">
    <location>
        <begin position="887"/>
        <end position="914"/>
    </location>
</feature>
<protein>
    <submittedName>
        <fullName evidence="3">Ubiquitin-like domain-containing protein</fullName>
    </submittedName>
</protein>
<accession>A0ABP0RQX2</accession>
<feature type="region of interest" description="Disordered" evidence="1">
    <location>
        <begin position="231"/>
        <end position="258"/>
    </location>
</feature>
<proteinExistence type="predicted"/>
<evidence type="ECO:0000256" key="1">
    <source>
        <dbReference type="SAM" id="MobiDB-lite"/>
    </source>
</evidence>
<keyword evidence="4" id="KW-1185">Reference proteome</keyword>
<dbReference type="Proteomes" id="UP001642464">
    <property type="component" value="Unassembled WGS sequence"/>
</dbReference>
<evidence type="ECO:0000313" key="4">
    <source>
        <dbReference type="Proteomes" id="UP001642464"/>
    </source>
</evidence>
<feature type="compositionally biased region" description="Low complexity" evidence="1">
    <location>
        <begin position="895"/>
        <end position="905"/>
    </location>
</feature>
<organism evidence="3 4">
    <name type="scientific">Durusdinium trenchii</name>
    <dbReference type="NCBI Taxonomy" id="1381693"/>
    <lineage>
        <taxon>Eukaryota</taxon>
        <taxon>Sar</taxon>
        <taxon>Alveolata</taxon>
        <taxon>Dinophyceae</taxon>
        <taxon>Suessiales</taxon>
        <taxon>Symbiodiniaceae</taxon>
        <taxon>Durusdinium</taxon>
    </lineage>
</organism>